<dbReference type="InterPro" id="IPR027417">
    <property type="entry name" value="P-loop_NTPase"/>
</dbReference>
<dbReference type="InterPro" id="IPR008984">
    <property type="entry name" value="SMAD_FHA_dom_sf"/>
</dbReference>
<dbReference type="SUPFAM" id="SSF56784">
    <property type="entry name" value="HAD-like"/>
    <property type="match status" value="1"/>
</dbReference>
<dbReference type="AlphaFoldDB" id="A0A6L2PCH0"/>
<keyword evidence="3" id="KW-0378">Hydrolase</keyword>
<evidence type="ECO:0000256" key="5">
    <source>
        <dbReference type="ARBA" id="ARBA00023242"/>
    </source>
</evidence>
<dbReference type="CDD" id="cd01625">
    <property type="entry name" value="HAD_PNP"/>
    <property type="match status" value="1"/>
</dbReference>
<protein>
    <recommendedName>
        <fullName evidence="6">PNK FHA domain-containing protein</fullName>
    </recommendedName>
</protein>
<dbReference type="NCBIfam" id="TIGR01664">
    <property type="entry name" value="DNA-3'-Pase"/>
    <property type="match status" value="1"/>
</dbReference>
<accession>A0A6L2PCH0</accession>
<proteinExistence type="predicted"/>
<keyword evidence="8" id="KW-1185">Reference proteome</keyword>
<dbReference type="InterPro" id="IPR013954">
    <property type="entry name" value="PNK3P"/>
</dbReference>
<dbReference type="GO" id="GO:0003690">
    <property type="term" value="F:double-stranded DNA binding"/>
    <property type="evidence" value="ECO:0007669"/>
    <property type="project" value="TreeGrafter"/>
</dbReference>
<dbReference type="FunFam" id="3.40.50.1000:FF:000078">
    <property type="entry name" value="Bifunctional polynucleotide phosphatase/kinase"/>
    <property type="match status" value="1"/>
</dbReference>
<dbReference type="InterPro" id="IPR006551">
    <property type="entry name" value="Polynucleotide_phosphatase"/>
</dbReference>
<dbReference type="FunCoup" id="A0A6L2PCH0">
    <property type="interactions" value="990"/>
</dbReference>
<dbReference type="GO" id="GO:0046403">
    <property type="term" value="F:polynucleotide 3'-phosphatase activity"/>
    <property type="evidence" value="ECO:0007669"/>
    <property type="project" value="InterPro"/>
</dbReference>
<dbReference type="Gene3D" id="3.40.50.300">
    <property type="entry name" value="P-loop containing nucleotide triphosphate hydrolases"/>
    <property type="match status" value="1"/>
</dbReference>
<evidence type="ECO:0000256" key="3">
    <source>
        <dbReference type="ARBA" id="ARBA00022801"/>
    </source>
</evidence>
<name>A0A6L2PCH0_COPFO</name>
<evidence type="ECO:0000259" key="6">
    <source>
        <dbReference type="Pfam" id="PF17913"/>
    </source>
</evidence>
<dbReference type="Gene3D" id="1.10.10.1450">
    <property type="match status" value="1"/>
</dbReference>
<keyword evidence="5" id="KW-0539">Nucleus</keyword>
<dbReference type="SUPFAM" id="SSF52540">
    <property type="entry name" value="P-loop containing nucleoside triphosphate hydrolases"/>
    <property type="match status" value="1"/>
</dbReference>
<dbReference type="InterPro" id="IPR041388">
    <property type="entry name" value="FHA_2"/>
</dbReference>
<dbReference type="SUPFAM" id="SSF49879">
    <property type="entry name" value="SMAD/FHA domain"/>
    <property type="match status" value="1"/>
</dbReference>
<dbReference type="GO" id="GO:0006281">
    <property type="term" value="P:DNA repair"/>
    <property type="evidence" value="ECO:0007669"/>
    <property type="project" value="UniProtKB-KW"/>
</dbReference>
<evidence type="ECO:0000313" key="7">
    <source>
        <dbReference type="EMBL" id="GFG30224.1"/>
    </source>
</evidence>
<dbReference type="InterPro" id="IPR006550">
    <property type="entry name" value="PNKP"/>
</dbReference>
<evidence type="ECO:0000313" key="8">
    <source>
        <dbReference type="Proteomes" id="UP000502823"/>
    </source>
</evidence>
<comment type="caution">
    <text evidence="7">The sequence shown here is derived from an EMBL/GenBank/DDBJ whole genome shotgun (WGS) entry which is preliminary data.</text>
</comment>
<dbReference type="InterPro" id="IPR023214">
    <property type="entry name" value="HAD_sf"/>
</dbReference>
<reference evidence="8" key="1">
    <citation type="submission" date="2020-01" db="EMBL/GenBank/DDBJ databases">
        <title>Draft genome sequence of the Termite Coptotermes fromosanus.</title>
        <authorList>
            <person name="Itakura S."/>
            <person name="Yosikawa Y."/>
            <person name="Umezawa K."/>
        </authorList>
    </citation>
    <scope>NUCLEOTIDE SEQUENCE [LARGE SCALE GENOMIC DNA]</scope>
</reference>
<dbReference type="OrthoDB" id="19045at2759"/>
<organism evidence="7 8">
    <name type="scientific">Coptotermes formosanus</name>
    <name type="common">Formosan subterranean termite</name>
    <dbReference type="NCBI Taxonomy" id="36987"/>
    <lineage>
        <taxon>Eukaryota</taxon>
        <taxon>Metazoa</taxon>
        <taxon>Ecdysozoa</taxon>
        <taxon>Arthropoda</taxon>
        <taxon>Hexapoda</taxon>
        <taxon>Insecta</taxon>
        <taxon>Pterygota</taxon>
        <taxon>Neoptera</taxon>
        <taxon>Polyneoptera</taxon>
        <taxon>Dictyoptera</taxon>
        <taxon>Blattodea</taxon>
        <taxon>Blattoidea</taxon>
        <taxon>Termitoidae</taxon>
        <taxon>Rhinotermitidae</taxon>
        <taxon>Coptotermes</taxon>
    </lineage>
</organism>
<dbReference type="EMBL" id="BLKM01010448">
    <property type="protein sequence ID" value="GFG30224.1"/>
    <property type="molecule type" value="Genomic_DNA"/>
</dbReference>
<comment type="subcellular location">
    <subcellularLocation>
        <location evidence="1">Nucleus</location>
    </subcellularLocation>
</comment>
<dbReference type="Pfam" id="PF08645">
    <property type="entry name" value="PNK3P"/>
    <property type="match status" value="1"/>
</dbReference>
<dbReference type="InterPro" id="IPR006549">
    <property type="entry name" value="HAD-SF_hydro_IIIA"/>
</dbReference>
<dbReference type="Pfam" id="PF17913">
    <property type="entry name" value="FHA_2"/>
    <property type="match status" value="1"/>
</dbReference>
<dbReference type="NCBIfam" id="TIGR01663">
    <property type="entry name" value="PNK-3'Pase"/>
    <property type="match status" value="1"/>
</dbReference>
<dbReference type="NCBIfam" id="TIGR01662">
    <property type="entry name" value="HAD-SF-IIIA"/>
    <property type="match status" value="1"/>
</dbReference>
<dbReference type="PANTHER" id="PTHR12083">
    <property type="entry name" value="BIFUNCTIONAL POLYNUCLEOTIDE PHOSPHATASE/KINASE"/>
    <property type="match status" value="1"/>
</dbReference>
<dbReference type="InParanoid" id="A0A6L2PCH0"/>
<evidence type="ECO:0000256" key="1">
    <source>
        <dbReference type="ARBA" id="ARBA00004123"/>
    </source>
</evidence>
<sequence>MVIPHHKVAVLCQFIFVGEINEMFVSVSLRADTDALEVRVKQMGPNTTGVNGLALKKSETQVMRHGDRLEILLGQYIYKVEFEPPPSVEEIRTEGNEKKRKLDEDDTVNKKVCCELLKKDAVLDVSEPTREGEWETIDNGKLLIYTAKHVVAQSKIAAYDLDGTIITTQSGHVFPKDCNDWKIRFSEVPGKLKQMHNDGYKIVFITNQAGISRGSVNLEDFKAKVVRIVDKLGVPVQTFISSGKGIYRKPAPGMWNALVGRKNGGIPVDITESFYCGDAAAREANWAPKKKKDFSSSDRLMALNLGLKFCTPEEHFLQQRPAPFKLPDFNPSTLNSNIPLCEPPDTKLISDAKEVVVLVGSPGSGKTFFASTYLVPEGYHHVNRDTLGSWQKCISALEAALTAGKSVVIDNTNPDRESRQRYINAARKHGVSCRCFVLKTSMQHAKHNNKFREYTDDSHEPISDMVINIYKKKYAEPSQDEGFIAVVKINFIPKFNDHALEELYKMYLLENLALRNKLCVKNSLTVKEKINMLLKFDLTCPALPFLEVEMVSSSTAAPFMGHNHKPSFTSSYDLRKEVPTNTASSEPVLTCLDLFAVSTVAVAPLSLLRSHIKNRNVRVVPFRMTEKTERVWIKFCQKVGKTCKEAYDMIKMAFREDSVSLTQGFEWFHSFEEG</sequence>
<dbReference type="GO" id="GO:0046404">
    <property type="term" value="F:ATP-dependent polydeoxyribonucleotide 5'-hydroxyl-kinase activity"/>
    <property type="evidence" value="ECO:0007669"/>
    <property type="project" value="InterPro"/>
</dbReference>
<dbReference type="Pfam" id="PF13671">
    <property type="entry name" value="AAA_33"/>
    <property type="match status" value="1"/>
</dbReference>
<dbReference type="GO" id="GO:0005634">
    <property type="term" value="C:nucleus"/>
    <property type="evidence" value="ECO:0007669"/>
    <property type="project" value="UniProtKB-SubCell"/>
</dbReference>
<dbReference type="FunFam" id="3.40.50.300:FF:000737">
    <property type="entry name" value="Bifunctional polynucleotide phosphatase/kinase"/>
    <property type="match status" value="1"/>
</dbReference>
<evidence type="ECO:0000256" key="4">
    <source>
        <dbReference type="ARBA" id="ARBA00023204"/>
    </source>
</evidence>
<keyword evidence="2" id="KW-0227">DNA damage</keyword>
<dbReference type="PANTHER" id="PTHR12083:SF9">
    <property type="entry name" value="BIFUNCTIONAL POLYNUCLEOTIDE PHOSPHATASE_KINASE"/>
    <property type="match status" value="1"/>
</dbReference>
<keyword evidence="4" id="KW-0234">DNA repair</keyword>
<dbReference type="Gene3D" id="3.40.50.1000">
    <property type="entry name" value="HAD superfamily/HAD-like"/>
    <property type="match status" value="1"/>
</dbReference>
<gene>
    <name evidence="7" type="ORF">Cfor_11144</name>
</gene>
<evidence type="ECO:0000256" key="2">
    <source>
        <dbReference type="ARBA" id="ARBA00022763"/>
    </source>
</evidence>
<dbReference type="InterPro" id="IPR036412">
    <property type="entry name" value="HAD-like_sf"/>
</dbReference>
<feature type="domain" description="PNK FHA" evidence="6">
    <location>
        <begin position="27"/>
        <end position="57"/>
    </location>
</feature>
<dbReference type="Gene3D" id="2.60.200.20">
    <property type="match status" value="1"/>
</dbReference>
<dbReference type="Proteomes" id="UP000502823">
    <property type="component" value="Unassembled WGS sequence"/>
</dbReference>